<feature type="signal peptide" evidence="1">
    <location>
        <begin position="1"/>
        <end position="19"/>
    </location>
</feature>
<proteinExistence type="predicted"/>
<evidence type="ECO:0000313" key="2">
    <source>
        <dbReference type="Proteomes" id="UP000492821"/>
    </source>
</evidence>
<evidence type="ECO:0000313" key="3">
    <source>
        <dbReference type="WBParaSite" id="Pan_g14404.t1"/>
    </source>
</evidence>
<sequence>MNSILAALLLVALCPLAMGSCSSENKAISIRTLNTFFGCLSTAYKEDNGMLDVEYNAHEITQASKCFASNIVSAKMNKKCVLTPLAIHTPGFAWSHYGPLQGCLTCQQFARTISGALVTMNPTQSKCFTNEIWSAITEEANVCIRRNPLFAGSNVQAPDFGSKSNTNMQLLMNRVSIGIMEEFRLRECANNNEEWADNSEECLNQPDAKHLQKHCDIRTECITTLDSQCIHKLRPMEDVVCGCLDTSLDELTVGISSIFTVIKDLASNRQGGIPTETEIDTCHDSIKNGLRTQTTDWYTVITSSIKKCVLPGSEVDKYVRITCKSILQNLNTNGAQQLKAMFTFVKALLDAMNRRSSQLCAANAYC</sequence>
<dbReference type="Proteomes" id="UP000492821">
    <property type="component" value="Unassembled WGS sequence"/>
</dbReference>
<feature type="chain" id="PRO_5028993220" evidence="1">
    <location>
        <begin position="20"/>
        <end position="366"/>
    </location>
</feature>
<name>A0A7E4UYQ9_PANRE</name>
<accession>A0A7E4UYQ9</accession>
<dbReference type="WBParaSite" id="Pan_g14404.t1">
    <property type="protein sequence ID" value="Pan_g14404.t1"/>
    <property type="gene ID" value="Pan_g14404"/>
</dbReference>
<evidence type="ECO:0000256" key="1">
    <source>
        <dbReference type="SAM" id="SignalP"/>
    </source>
</evidence>
<reference evidence="2" key="1">
    <citation type="journal article" date="2013" name="Genetics">
        <title>The draft genome and transcriptome of Panagrellus redivivus are shaped by the harsh demands of a free-living lifestyle.</title>
        <authorList>
            <person name="Srinivasan J."/>
            <person name="Dillman A.R."/>
            <person name="Macchietto M.G."/>
            <person name="Heikkinen L."/>
            <person name="Lakso M."/>
            <person name="Fracchia K.M."/>
            <person name="Antoshechkin I."/>
            <person name="Mortazavi A."/>
            <person name="Wong G."/>
            <person name="Sternberg P.W."/>
        </authorList>
    </citation>
    <scope>NUCLEOTIDE SEQUENCE [LARGE SCALE GENOMIC DNA]</scope>
    <source>
        <strain evidence="2">MT8872</strain>
    </source>
</reference>
<reference evidence="3" key="2">
    <citation type="submission" date="2020-10" db="UniProtKB">
        <authorList>
            <consortium name="WormBaseParasite"/>
        </authorList>
    </citation>
    <scope>IDENTIFICATION</scope>
</reference>
<keyword evidence="1" id="KW-0732">Signal</keyword>
<organism evidence="2 3">
    <name type="scientific">Panagrellus redivivus</name>
    <name type="common">Microworm</name>
    <dbReference type="NCBI Taxonomy" id="6233"/>
    <lineage>
        <taxon>Eukaryota</taxon>
        <taxon>Metazoa</taxon>
        <taxon>Ecdysozoa</taxon>
        <taxon>Nematoda</taxon>
        <taxon>Chromadorea</taxon>
        <taxon>Rhabditida</taxon>
        <taxon>Tylenchina</taxon>
        <taxon>Panagrolaimomorpha</taxon>
        <taxon>Panagrolaimoidea</taxon>
        <taxon>Panagrolaimidae</taxon>
        <taxon>Panagrellus</taxon>
    </lineage>
</organism>
<keyword evidence="2" id="KW-1185">Reference proteome</keyword>
<protein>
    <submittedName>
        <fullName evidence="3">Saposin B-type domain-containing protein</fullName>
    </submittedName>
</protein>
<dbReference type="AlphaFoldDB" id="A0A7E4UYQ9"/>